<dbReference type="EMBL" id="JAEUBG010003027">
    <property type="protein sequence ID" value="KAH3683641.1"/>
    <property type="molecule type" value="Genomic_DNA"/>
</dbReference>
<gene>
    <name evidence="1" type="ORF">WICPIJ_005386</name>
</gene>
<evidence type="ECO:0000313" key="2">
    <source>
        <dbReference type="Proteomes" id="UP000774326"/>
    </source>
</evidence>
<sequence length="81" mass="8741">MNFNALSDQKPIRWIFSSISKAGLSISLTKGKEFCRLSLPKVAGVLFALISDPDPDPELCVLGFSRIESQVSINVASLSGE</sequence>
<dbReference type="Proteomes" id="UP000774326">
    <property type="component" value="Unassembled WGS sequence"/>
</dbReference>
<reference evidence="1" key="1">
    <citation type="journal article" date="2021" name="Open Biol.">
        <title>Shared evolutionary footprints suggest mitochondrial oxidative damage underlies multiple complex I losses in fungi.</title>
        <authorList>
            <person name="Schikora-Tamarit M.A."/>
            <person name="Marcet-Houben M."/>
            <person name="Nosek J."/>
            <person name="Gabaldon T."/>
        </authorList>
    </citation>
    <scope>NUCLEOTIDE SEQUENCE</scope>
    <source>
        <strain evidence="1">CBS2887</strain>
    </source>
</reference>
<organism evidence="1 2">
    <name type="scientific">Wickerhamomyces pijperi</name>
    <name type="common">Yeast</name>
    <name type="synonym">Pichia pijperi</name>
    <dbReference type="NCBI Taxonomy" id="599730"/>
    <lineage>
        <taxon>Eukaryota</taxon>
        <taxon>Fungi</taxon>
        <taxon>Dikarya</taxon>
        <taxon>Ascomycota</taxon>
        <taxon>Saccharomycotina</taxon>
        <taxon>Saccharomycetes</taxon>
        <taxon>Phaffomycetales</taxon>
        <taxon>Wickerhamomycetaceae</taxon>
        <taxon>Wickerhamomyces</taxon>
    </lineage>
</organism>
<evidence type="ECO:0000313" key="1">
    <source>
        <dbReference type="EMBL" id="KAH3683641.1"/>
    </source>
</evidence>
<name>A0A9P8TLW0_WICPI</name>
<accession>A0A9P8TLW0</accession>
<protein>
    <submittedName>
        <fullName evidence="1">Uncharacterized protein</fullName>
    </submittedName>
</protein>
<comment type="caution">
    <text evidence="1">The sequence shown here is derived from an EMBL/GenBank/DDBJ whole genome shotgun (WGS) entry which is preliminary data.</text>
</comment>
<keyword evidence="2" id="KW-1185">Reference proteome</keyword>
<dbReference type="AlphaFoldDB" id="A0A9P8TLW0"/>
<proteinExistence type="predicted"/>
<reference evidence="1" key="2">
    <citation type="submission" date="2021-01" db="EMBL/GenBank/DDBJ databases">
        <authorList>
            <person name="Schikora-Tamarit M.A."/>
        </authorList>
    </citation>
    <scope>NUCLEOTIDE SEQUENCE</scope>
    <source>
        <strain evidence="1">CBS2887</strain>
    </source>
</reference>